<name>A0A0C3HDG5_OIDMZ</name>
<sequence length="688" mass="78833">MASYPQESFQNTTFEYNSFWWGRRRKIRKNTLHSQLGILKDTGRYDAFRLKWHPTYEDGYKALFWDSDVAKWLEGACYFLAQQEDIEEDKVIDQAVRELTDMIANAQWKDGYLNIHFTVVKPGLRFTNIRDLHELYNAGHLIEAALSHQHYNKNSLLLDPMVKYVELLHRTFGPGAGQIHGYPGHPEIELALLRLYARTGNTKAYDLAKYFITERGNPTGAQGKHFYITEAAQRGDKSGQRPAGDAWPTANAFWYQQAHKPILEQDTIEGHSVRAMYLLTAVADLVRHSRDIEPGSKSFEGYKTACERLWDNMVNKKMYLTGGIGSIDQWEGFGIDYFLPQSTDEGGCYAETCASIGVMMLAERMLQLDLNGKYADIMELALYNTVLGSISQNGKEFLYENHLASCPKRPMKREDWFDCACCPPNVTRTIGMLGGYMWSTDIKGRDVTINVHLYDQAELRFEVDGEQVNFRQSTNWPWKGFGVLTLDAPSSLNVTIKLRIPSWAKPFEDGRIIILEPQPLSQITPVKSYITLQPDYTRNHVRIPINFRFSSSTFETRLLRHHPFANQNTITIARGPLIYCAEDVDNKWVDDHFKSVRISRNAKFEVSTRYDSNGEQYTIVTAPAVKIDLAGYERLKGTIPGYTGDQLNDLQKKDVKVLFIPYYYRGNRGGMGHMRVGFEIEDEVLPNI</sequence>
<proteinExistence type="predicted"/>
<dbReference type="GO" id="GO:0016787">
    <property type="term" value="F:hydrolase activity"/>
    <property type="evidence" value="ECO:0007669"/>
    <property type="project" value="UniProtKB-KW"/>
</dbReference>
<dbReference type="Proteomes" id="UP000054321">
    <property type="component" value="Unassembled WGS sequence"/>
</dbReference>
<dbReference type="SUPFAM" id="SSF48208">
    <property type="entry name" value="Six-hairpin glycosidases"/>
    <property type="match status" value="1"/>
</dbReference>
<dbReference type="InterPro" id="IPR049046">
    <property type="entry name" value="Beta-AFase-like_GH127_middle"/>
</dbReference>
<dbReference type="InterPro" id="IPR049174">
    <property type="entry name" value="Beta-AFase-like"/>
</dbReference>
<evidence type="ECO:0000313" key="5">
    <source>
        <dbReference type="Proteomes" id="UP000054321"/>
    </source>
</evidence>
<dbReference type="GO" id="GO:0005975">
    <property type="term" value="P:carbohydrate metabolic process"/>
    <property type="evidence" value="ECO:0007669"/>
    <property type="project" value="InterPro"/>
</dbReference>
<dbReference type="Pfam" id="PF07944">
    <property type="entry name" value="Beta-AFase-like_GH127_cat"/>
    <property type="match status" value="1"/>
</dbReference>
<evidence type="ECO:0000259" key="2">
    <source>
        <dbReference type="Pfam" id="PF20736"/>
    </source>
</evidence>
<reference evidence="5" key="2">
    <citation type="submission" date="2015-01" db="EMBL/GenBank/DDBJ databases">
        <title>Evolutionary Origins and Diversification of the Mycorrhizal Mutualists.</title>
        <authorList>
            <consortium name="DOE Joint Genome Institute"/>
            <consortium name="Mycorrhizal Genomics Consortium"/>
            <person name="Kohler A."/>
            <person name="Kuo A."/>
            <person name="Nagy L.G."/>
            <person name="Floudas D."/>
            <person name="Copeland A."/>
            <person name="Barry K.W."/>
            <person name="Cichocki N."/>
            <person name="Veneault-Fourrey C."/>
            <person name="LaButti K."/>
            <person name="Lindquist E.A."/>
            <person name="Lipzen A."/>
            <person name="Lundell T."/>
            <person name="Morin E."/>
            <person name="Murat C."/>
            <person name="Riley R."/>
            <person name="Ohm R."/>
            <person name="Sun H."/>
            <person name="Tunlid A."/>
            <person name="Henrissat B."/>
            <person name="Grigoriev I.V."/>
            <person name="Hibbett D.S."/>
            <person name="Martin F."/>
        </authorList>
    </citation>
    <scope>NUCLEOTIDE SEQUENCE [LARGE SCALE GENOMIC DNA]</scope>
    <source>
        <strain evidence="5">Zn</strain>
    </source>
</reference>
<dbReference type="EMBL" id="KN832877">
    <property type="protein sequence ID" value="KIN00367.1"/>
    <property type="molecule type" value="Genomic_DNA"/>
</dbReference>
<dbReference type="PANTHER" id="PTHR43465">
    <property type="entry name" value="DUF1680 DOMAIN PROTEIN (AFU_ORTHOLOGUE AFUA_1G08910)"/>
    <property type="match status" value="1"/>
</dbReference>
<keyword evidence="4" id="KW-0378">Hydrolase</keyword>
<dbReference type="InterPro" id="IPR049049">
    <property type="entry name" value="Beta-AFase-like_GH127_C"/>
</dbReference>
<dbReference type="Pfam" id="PF20737">
    <property type="entry name" value="Glyco_hydro127C"/>
    <property type="match status" value="1"/>
</dbReference>
<dbReference type="InterPro" id="IPR012878">
    <property type="entry name" value="Beta-AFase-like_GH127_cat"/>
</dbReference>
<dbReference type="OrthoDB" id="654211at2759"/>
<protein>
    <submittedName>
        <fullName evidence="4">Glycoside hydrolase family 127 protein</fullName>
    </submittedName>
</protein>
<dbReference type="InterPro" id="IPR008928">
    <property type="entry name" value="6-hairpin_glycosidase_sf"/>
</dbReference>
<dbReference type="AlphaFoldDB" id="A0A0C3HDG5"/>
<dbReference type="HOGENOM" id="CLU_013148_3_0_1"/>
<gene>
    <name evidence="4" type="ORF">OIDMADRAFT_180611</name>
</gene>
<dbReference type="InParanoid" id="A0A0C3HDG5"/>
<organism evidence="4 5">
    <name type="scientific">Oidiodendron maius (strain Zn)</name>
    <dbReference type="NCBI Taxonomy" id="913774"/>
    <lineage>
        <taxon>Eukaryota</taxon>
        <taxon>Fungi</taxon>
        <taxon>Dikarya</taxon>
        <taxon>Ascomycota</taxon>
        <taxon>Pezizomycotina</taxon>
        <taxon>Leotiomycetes</taxon>
        <taxon>Leotiomycetes incertae sedis</taxon>
        <taxon>Myxotrichaceae</taxon>
        <taxon>Oidiodendron</taxon>
    </lineage>
</organism>
<evidence type="ECO:0000259" key="1">
    <source>
        <dbReference type="Pfam" id="PF07944"/>
    </source>
</evidence>
<feature type="domain" description="Non-reducing end beta-L-arabinofuranosidase-like GH127 C-terminal" evidence="3">
    <location>
        <begin position="565"/>
        <end position="676"/>
    </location>
</feature>
<accession>A0A0C3HDG5</accession>
<dbReference type="PANTHER" id="PTHR43465:SF2">
    <property type="entry name" value="DUF1680 DOMAIN PROTEIN (AFU_ORTHOLOGUE AFUA_1G08910)"/>
    <property type="match status" value="1"/>
</dbReference>
<dbReference type="STRING" id="913774.A0A0C3HDG5"/>
<feature type="domain" description="Non-reducing end beta-L-arabinofuranosidase-like GH127 catalytic" evidence="1">
    <location>
        <begin position="17"/>
        <end position="431"/>
    </location>
</feature>
<keyword evidence="5" id="KW-1185">Reference proteome</keyword>
<dbReference type="Pfam" id="PF20736">
    <property type="entry name" value="Glyco_hydro127M"/>
    <property type="match status" value="1"/>
</dbReference>
<reference evidence="4 5" key="1">
    <citation type="submission" date="2014-04" db="EMBL/GenBank/DDBJ databases">
        <authorList>
            <consortium name="DOE Joint Genome Institute"/>
            <person name="Kuo A."/>
            <person name="Martino E."/>
            <person name="Perotto S."/>
            <person name="Kohler A."/>
            <person name="Nagy L.G."/>
            <person name="Floudas D."/>
            <person name="Copeland A."/>
            <person name="Barry K.W."/>
            <person name="Cichocki N."/>
            <person name="Veneault-Fourrey C."/>
            <person name="LaButti K."/>
            <person name="Lindquist E.A."/>
            <person name="Lipzen A."/>
            <person name="Lundell T."/>
            <person name="Morin E."/>
            <person name="Murat C."/>
            <person name="Sun H."/>
            <person name="Tunlid A."/>
            <person name="Henrissat B."/>
            <person name="Grigoriev I.V."/>
            <person name="Hibbett D.S."/>
            <person name="Martin F."/>
            <person name="Nordberg H.P."/>
            <person name="Cantor M.N."/>
            <person name="Hua S.X."/>
        </authorList>
    </citation>
    <scope>NUCLEOTIDE SEQUENCE [LARGE SCALE GENOMIC DNA]</scope>
    <source>
        <strain evidence="4 5">Zn</strain>
    </source>
</reference>
<evidence type="ECO:0000313" key="4">
    <source>
        <dbReference type="EMBL" id="KIN00367.1"/>
    </source>
</evidence>
<evidence type="ECO:0000259" key="3">
    <source>
        <dbReference type="Pfam" id="PF20737"/>
    </source>
</evidence>
<feature type="domain" description="Non-reducing end beta-L-arabinofuranosidase-like GH127 middle" evidence="2">
    <location>
        <begin position="448"/>
        <end position="533"/>
    </location>
</feature>